<evidence type="ECO:0000313" key="2">
    <source>
        <dbReference type="EMBL" id="BDR61054.1"/>
    </source>
</evidence>
<organism evidence="2 3">
    <name type="scientific">Lactobacillus xylocopicola</name>
    <dbReference type="NCBI Taxonomy" id="2976676"/>
    <lineage>
        <taxon>Bacteria</taxon>
        <taxon>Bacillati</taxon>
        <taxon>Bacillota</taxon>
        <taxon>Bacilli</taxon>
        <taxon>Lactobacillales</taxon>
        <taxon>Lactobacillaceae</taxon>
        <taxon>Lactobacillus</taxon>
    </lineage>
</organism>
<dbReference type="RefSeq" id="WP_317637289.1">
    <property type="nucleotide sequence ID" value="NZ_AP026803.1"/>
</dbReference>
<reference evidence="2 3" key="1">
    <citation type="journal article" date="2023" name="Microbiol. Spectr.">
        <title>Symbiosis of Carpenter Bees with Uncharacterized Lactic Acid Bacteria Showing NAD Auxotrophy.</title>
        <authorList>
            <person name="Kawasaki S."/>
            <person name="Ozawa K."/>
            <person name="Mori T."/>
            <person name="Yamamoto A."/>
            <person name="Ito M."/>
            <person name="Ohkuma M."/>
            <person name="Sakamoto M."/>
            <person name="Matsutani M."/>
        </authorList>
    </citation>
    <scope>NUCLEOTIDE SEQUENCE [LARGE SCALE GENOMIC DNA]</scope>
    <source>
        <strain evidence="2 3">Kim32-2</strain>
    </source>
</reference>
<dbReference type="Proteomes" id="UP001321741">
    <property type="component" value="Chromosome"/>
</dbReference>
<name>A0ABM8BIX7_9LACO</name>
<gene>
    <name evidence="2" type="ORF">KIM322_13150</name>
</gene>
<keyword evidence="1" id="KW-0732">Signal</keyword>
<evidence type="ECO:0000256" key="1">
    <source>
        <dbReference type="SAM" id="SignalP"/>
    </source>
</evidence>
<evidence type="ECO:0008006" key="4">
    <source>
        <dbReference type="Google" id="ProtNLM"/>
    </source>
</evidence>
<dbReference type="EMBL" id="AP026803">
    <property type="protein sequence ID" value="BDR61054.1"/>
    <property type="molecule type" value="Genomic_DNA"/>
</dbReference>
<evidence type="ECO:0000313" key="3">
    <source>
        <dbReference type="Proteomes" id="UP001321741"/>
    </source>
</evidence>
<protein>
    <recommendedName>
        <fullName evidence="4">Surface layer protein A domain-containing protein</fullName>
    </recommendedName>
</protein>
<keyword evidence="3" id="KW-1185">Reference proteome</keyword>
<feature type="chain" id="PRO_5046655055" description="Surface layer protein A domain-containing protein" evidence="1">
    <location>
        <begin position="24"/>
        <end position="178"/>
    </location>
</feature>
<feature type="signal peptide" evidence="1">
    <location>
        <begin position="1"/>
        <end position="23"/>
    </location>
</feature>
<accession>A0ABM8BIX7</accession>
<proteinExistence type="predicted"/>
<sequence length="178" mass="19904">MKKIKKILITLAALVTVGGASSAALSLPRAVQAQTTKTATVFPKKMRGTWYSYDTTTKKVNKLKFTKKTQISFDEQGQKLVQTLHSKKTAPLDPQFDQDYVNWIVIAGQPKAHGRKWLSIEGFDHGAGAGVFYNVARLKGHQVLSTAVGAGIWQTKHAYKTAKLAQKFQQRHYPHFEY</sequence>